<reference evidence="11" key="3">
    <citation type="submission" date="2010-09" db="EMBL/GenBank/DDBJ databases">
        <title>Annotation of Gaeumannomyces graminis var. tritici R3-111a-1.</title>
        <authorList>
            <consortium name="The Broad Institute Genome Sequencing Platform"/>
            <person name="Ma L.-J."/>
            <person name="Dead R."/>
            <person name="Young S.K."/>
            <person name="Zeng Q."/>
            <person name="Gargeya S."/>
            <person name="Fitzgerald M."/>
            <person name="Haas B."/>
            <person name="Abouelleil A."/>
            <person name="Alvarado L."/>
            <person name="Arachchi H.M."/>
            <person name="Berlin A."/>
            <person name="Brown A."/>
            <person name="Chapman S.B."/>
            <person name="Chen Z."/>
            <person name="Dunbar C."/>
            <person name="Freedman E."/>
            <person name="Gearin G."/>
            <person name="Gellesch M."/>
            <person name="Goldberg J."/>
            <person name="Griggs A."/>
            <person name="Gujja S."/>
            <person name="Heiman D."/>
            <person name="Howarth C."/>
            <person name="Larson L."/>
            <person name="Lui A."/>
            <person name="MacDonald P.J.P."/>
            <person name="Mehta T."/>
            <person name="Montmayeur A."/>
            <person name="Murphy C."/>
            <person name="Neiman D."/>
            <person name="Pearson M."/>
            <person name="Priest M."/>
            <person name="Roberts A."/>
            <person name="Saif S."/>
            <person name="Shea T."/>
            <person name="Shenoy N."/>
            <person name="Sisk P."/>
            <person name="Stolte C."/>
            <person name="Sykes S."/>
            <person name="Yandava C."/>
            <person name="Wortman J."/>
            <person name="Nusbaum C."/>
            <person name="Birren B."/>
        </authorList>
    </citation>
    <scope>NUCLEOTIDE SEQUENCE</scope>
    <source>
        <strain evidence="11">R3-111a-1</strain>
    </source>
</reference>
<evidence type="ECO:0000256" key="10">
    <source>
        <dbReference type="SAM" id="SignalP"/>
    </source>
</evidence>
<dbReference type="InterPro" id="IPR014480">
    <property type="entry name" value="Mannan-1_6-alpha_mannosidase"/>
</dbReference>
<reference evidence="13" key="1">
    <citation type="submission" date="2010-07" db="EMBL/GenBank/DDBJ databases">
        <title>The genome sequence of Gaeumannomyces graminis var. tritici strain R3-111a-1.</title>
        <authorList>
            <consortium name="The Broad Institute Genome Sequencing Platform"/>
            <person name="Ma L.-J."/>
            <person name="Dead R."/>
            <person name="Young S."/>
            <person name="Zeng Q."/>
            <person name="Koehrsen M."/>
            <person name="Alvarado L."/>
            <person name="Berlin A."/>
            <person name="Chapman S.B."/>
            <person name="Chen Z."/>
            <person name="Freedman E."/>
            <person name="Gellesch M."/>
            <person name="Goldberg J."/>
            <person name="Griggs A."/>
            <person name="Gujja S."/>
            <person name="Heilman E.R."/>
            <person name="Heiman D."/>
            <person name="Hepburn T."/>
            <person name="Howarth C."/>
            <person name="Jen D."/>
            <person name="Larson L."/>
            <person name="Mehta T."/>
            <person name="Neiman D."/>
            <person name="Pearson M."/>
            <person name="Roberts A."/>
            <person name="Saif S."/>
            <person name="Shea T."/>
            <person name="Shenoy N."/>
            <person name="Sisk P."/>
            <person name="Stolte C."/>
            <person name="Sykes S."/>
            <person name="Walk T."/>
            <person name="White J."/>
            <person name="Yandava C."/>
            <person name="Haas B."/>
            <person name="Nusbaum C."/>
            <person name="Birren B."/>
        </authorList>
    </citation>
    <scope>NUCLEOTIDE SEQUENCE [LARGE SCALE GENOMIC DNA]</scope>
    <source>
        <strain evidence="13">R3-111a-1</strain>
    </source>
</reference>
<dbReference type="AlphaFoldDB" id="J3NNI7"/>
<keyword evidence="5 8" id="KW-0378">Hydrolase</keyword>
<sequence length="423" mass="45933">MVLFMKAVNLGLAAAAVPKDLNITDHASVQGVSKTIAADAMSFYKGSAAEYVDLAPPYWWWQMGALTGAMLDYSHYTRDKSYDDVLATALVAQVGPNFNFMSPKHQGQLGNDDLGFWGFAVLSAAERNFPQPESNIPSWLKMGENIFNSLASRWDTTSCGGGLPWQIYESNPNGLNYKNSVSNAGFFQLAARLARATGNQTYADWATKIYDWSTTVGFIDSKFHVVDGADRRDDCKKLNPVSFTYSSGIYMYGAAVMANHTNGNKTWTDRTLGFVESQKQYFGPFNNATNVLYEPACELVGSCNVDMKSHKGQLSRFMWASTLLVPAAAKPVADLLNPSAEAAARSCTGGNKGTQCGFRWYVGGFDGDTGLGPEMCALETIQGALAATAEPPLRGDAIKDVRKPRAGTAPPATRRRMARAFQA</sequence>
<evidence type="ECO:0000256" key="6">
    <source>
        <dbReference type="ARBA" id="ARBA00023180"/>
    </source>
</evidence>
<dbReference type="OrthoDB" id="4187847at2759"/>
<dbReference type="STRING" id="644352.J3NNI7"/>
<evidence type="ECO:0000256" key="1">
    <source>
        <dbReference type="ARBA" id="ARBA00001452"/>
    </source>
</evidence>
<dbReference type="Gene3D" id="1.50.10.20">
    <property type="match status" value="1"/>
</dbReference>
<dbReference type="HOGENOM" id="CLU_025694_2_1_1"/>
<dbReference type="EC" id="3.2.1.101" evidence="3 8"/>
<dbReference type="PIRSF" id="PIRSF016302">
    <property type="entry name" value="Man_a_manosd"/>
    <property type="match status" value="1"/>
</dbReference>
<evidence type="ECO:0000256" key="4">
    <source>
        <dbReference type="ARBA" id="ARBA00022729"/>
    </source>
</evidence>
<feature type="region of interest" description="Disordered" evidence="9">
    <location>
        <begin position="402"/>
        <end position="423"/>
    </location>
</feature>
<dbReference type="EMBL" id="GL385396">
    <property type="protein sequence ID" value="EJT77738.1"/>
    <property type="molecule type" value="Genomic_DNA"/>
</dbReference>
<dbReference type="SUPFAM" id="SSF48208">
    <property type="entry name" value="Six-hairpin glycosidases"/>
    <property type="match status" value="1"/>
</dbReference>
<protein>
    <recommendedName>
        <fullName evidence="3 8">Mannan endo-1,6-alpha-mannosidase</fullName>
        <ecNumber evidence="3 8">3.2.1.101</ecNumber>
    </recommendedName>
</protein>
<keyword evidence="4 10" id="KW-0732">Signal</keyword>
<feature type="compositionally biased region" description="Basic residues" evidence="9">
    <location>
        <begin position="413"/>
        <end position="423"/>
    </location>
</feature>
<keyword evidence="7 8" id="KW-0326">Glycosidase</keyword>
<evidence type="ECO:0000313" key="11">
    <source>
        <dbReference type="EMBL" id="EJT77738.1"/>
    </source>
</evidence>
<dbReference type="GeneID" id="20343301"/>
<dbReference type="VEuPathDB" id="FungiDB:GGTG_02843"/>
<dbReference type="Pfam" id="PF03663">
    <property type="entry name" value="Glyco_hydro_76"/>
    <property type="match status" value="1"/>
</dbReference>
<gene>
    <name evidence="12" type="primary">20343301</name>
    <name evidence="11" type="ORF">GGTG_02843</name>
</gene>
<dbReference type="GO" id="GO:0009272">
    <property type="term" value="P:fungal-type cell wall biogenesis"/>
    <property type="evidence" value="ECO:0007669"/>
    <property type="project" value="TreeGrafter"/>
</dbReference>
<dbReference type="PANTHER" id="PTHR12145">
    <property type="entry name" value="MANNAN ENDO-1,6-ALPHA-MANNOSIDASE DCW1"/>
    <property type="match status" value="1"/>
</dbReference>
<evidence type="ECO:0000256" key="8">
    <source>
        <dbReference type="PIRNR" id="PIRNR016302"/>
    </source>
</evidence>
<dbReference type="eggNOG" id="ENOG502SMCE">
    <property type="taxonomic scope" value="Eukaryota"/>
</dbReference>
<dbReference type="EnsemblFungi" id="EJT77738">
    <property type="protein sequence ID" value="EJT77738"/>
    <property type="gene ID" value="GGTG_02843"/>
</dbReference>
<evidence type="ECO:0000256" key="2">
    <source>
        <dbReference type="ARBA" id="ARBA00009699"/>
    </source>
</evidence>
<evidence type="ECO:0000313" key="12">
    <source>
        <dbReference type="EnsemblFungi" id="EJT77738"/>
    </source>
</evidence>
<keyword evidence="6" id="KW-0325">Glycoprotein</keyword>
<evidence type="ECO:0000313" key="13">
    <source>
        <dbReference type="Proteomes" id="UP000006039"/>
    </source>
</evidence>
<evidence type="ECO:0000256" key="9">
    <source>
        <dbReference type="SAM" id="MobiDB-lite"/>
    </source>
</evidence>
<organism evidence="11">
    <name type="scientific">Gaeumannomyces tritici (strain R3-111a-1)</name>
    <name type="common">Wheat and barley take-all root rot fungus</name>
    <name type="synonym">Gaeumannomyces graminis var. tritici</name>
    <dbReference type="NCBI Taxonomy" id="644352"/>
    <lineage>
        <taxon>Eukaryota</taxon>
        <taxon>Fungi</taxon>
        <taxon>Dikarya</taxon>
        <taxon>Ascomycota</taxon>
        <taxon>Pezizomycotina</taxon>
        <taxon>Sordariomycetes</taxon>
        <taxon>Sordariomycetidae</taxon>
        <taxon>Magnaporthales</taxon>
        <taxon>Magnaporthaceae</taxon>
        <taxon>Gaeumannomyces</taxon>
    </lineage>
</organism>
<dbReference type="InterPro" id="IPR005198">
    <property type="entry name" value="Glyco_hydro_76"/>
</dbReference>
<name>J3NNI7_GAET3</name>
<feature type="signal peptide" evidence="10">
    <location>
        <begin position="1"/>
        <end position="15"/>
    </location>
</feature>
<evidence type="ECO:0000256" key="5">
    <source>
        <dbReference type="ARBA" id="ARBA00022801"/>
    </source>
</evidence>
<dbReference type="InterPro" id="IPR008928">
    <property type="entry name" value="6-hairpin_glycosidase_sf"/>
</dbReference>
<dbReference type="GO" id="GO:0008496">
    <property type="term" value="F:mannan endo-1,6-alpha-mannosidase activity"/>
    <property type="evidence" value="ECO:0007669"/>
    <property type="project" value="UniProtKB-UniRule"/>
</dbReference>
<dbReference type="RefSeq" id="XP_009218883.1">
    <property type="nucleotide sequence ID" value="XM_009220619.1"/>
</dbReference>
<dbReference type="GO" id="GO:0016052">
    <property type="term" value="P:carbohydrate catabolic process"/>
    <property type="evidence" value="ECO:0007669"/>
    <property type="project" value="InterPro"/>
</dbReference>
<keyword evidence="13" id="KW-1185">Reference proteome</keyword>
<evidence type="ECO:0000256" key="3">
    <source>
        <dbReference type="ARBA" id="ARBA00012350"/>
    </source>
</evidence>
<reference evidence="11" key="2">
    <citation type="submission" date="2010-07" db="EMBL/GenBank/DDBJ databases">
        <authorList>
            <consortium name="The Broad Institute Genome Sequencing Platform"/>
            <consortium name="Broad Institute Genome Sequencing Center for Infectious Disease"/>
            <person name="Ma L.-J."/>
            <person name="Dead R."/>
            <person name="Young S."/>
            <person name="Zeng Q."/>
            <person name="Koehrsen M."/>
            <person name="Alvarado L."/>
            <person name="Berlin A."/>
            <person name="Chapman S.B."/>
            <person name="Chen Z."/>
            <person name="Freedman E."/>
            <person name="Gellesch M."/>
            <person name="Goldberg J."/>
            <person name="Griggs A."/>
            <person name="Gujja S."/>
            <person name="Heilman E.R."/>
            <person name="Heiman D."/>
            <person name="Hepburn T."/>
            <person name="Howarth C."/>
            <person name="Jen D."/>
            <person name="Larson L."/>
            <person name="Mehta T."/>
            <person name="Neiman D."/>
            <person name="Pearson M."/>
            <person name="Roberts A."/>
            <person name="Saif S."/>
            <person name="Shea T."/>
            <person name="Shenoy N."/>
            <person name="Sisk P."/>
            <person name="Stolte C."/>
            <person name="Sykes S."/>
            <person name="Walk T."/>
            <person name="White J."/>
            <person name="Yandava C."/>
            <person name="Haas B."/>
            <person name="Nusbaum C."/>
            <person name="Birren B."/>
        </authorList>
    </citation>
    <scope>NUCLEOTIDE SEQUENCE</scope>
    <source>
        <strain evidence="11">R3-111a-1</strain>
    </source>
</reference>
<dbReference type="Proteomes" id="UP000006039">
    <property type="component" value="Unassembled WGS sequence"/>
</dbReference>
<comment type="similarity">
    <text evidence="2 8">Belongs to the glycosyl hydrolase 76 family.</text>
</comment>
<accession>J3NNI7</accession>
<feature type="chain" id="PRO_5015094299" description="Mannan endo-1,6-alpha-mannosidase" evidence="10">
    <location>
        <begin position="16"/>
        <end position="423"/>
    </location>
</feature>
<comment type="catalytic activity">
    <reaction evidence="1 8">
        <text>Random hydrolysis of (1-&gt;6)-alpha-D-mannosidic linkages in unbranched (1-&gt;6)-mannans.</text>
        <dbReference type="EC" id="3.2.1.101"/>
    </reaction>
</comment>
<reference evidence="12" key="5">
    <citation type="submission" date="2018-04" db="UniProtKB">
        <authorList>
            <consortium name="EnsemblFungi"/>
        </authorList>
    </citation>
    <scope>IDENTIFICATION</scope>
    <source>
        <strain evidence="12">R3-111a-1</strain>
    </source>
</reference>
<reference evidence="12" key="4">
    <citation type="journal article" date="2015" name="G3 (Bethesda)">
        <title>Genome sequences of three phytopathogenic species of the Magnaporthaceae family of fungi.</title>
        <authorList>
            <person name="Okagaki L.H."/>
            <person name="Nunes C.C."/>
            <person name="Sailsbery J."/>
            <person name="Clay B."/>
            <person name="Brown D."/>
            <person name="John T."/>
            <person name="Oh Y."/>
            <person name="Young N."/>
            <person name="Fitzgerald M."/>
            <person name="Haas B.J."/>
            <person name="Zeng Q."/>
            <person name="Young S."/>
            <person name="Adiconis X."/>
            <person name="Fan L."/>
            <person name="Levin J.Z."/>
            <person name="Mitchell T.K."/>
            <person name="Okubara P.A."/>
            <person name="Farman M.L."/>
            <person name="Kohn L.M."/>
            <person name="Birren B."/>
            <person name="Ma L.-J."/>
            <person name="Dean R.A."/>
        </authorList>
    </citation>
    <scope>NUCLEOTIDE SEQUENCE</scope>
    <source>
        <strain evidence="12">R3-111a-1</strain>
    </source>
</reference>
<dbReference type="PANTHER" id="PTHR12145:SF38">
    <property type="entry name" value="MANNAN ENDO-1,6-ALPHA-MANNOSIDASE"/>
    <property type="match status" value="1"/>
</dbReference>
<proteinExistence type="inferred from homology"/>
<dbReference type="FunFam" id="1.50.10.20:FF:000033">
    <property type="entry name" value="Mannan endo-1,6-alpha-mannosidase"/>
    <property type="match status" value="1"/>
</dbReference>
<evidence type="ECO:0000256" key="7">
    <source>
        <dbReference type="ARBA" id="ARBA00023295"/>
    </source>
</evidence>